<feature type="compositionally biased region" description="Basic and acidic residues" evidence="1">
    <location>
        <begin position="292"/>
        <end position="308"/>
    </location>
</feature>
<dbReference type="EMBL" id="QNUK01000036">
    <property type="protein sequence ID" value="KAF5906166.1"/>
    <property type="molecule type" value="Genomic_DNA"/>
</dbReference>
<gene>
    <name evidence="2" type="ORF">DAT39_004087</name>
</gene>
<feature type="compositionally biased region" description="Basic and acidic residues" evidence="1">
    <location>
        <begin position="421"/>
        <end position="437"/>
    </location>
</feature>
<organism evidence="2 3">
    <name type="scientific">Clarias magur</name>
    <name type="common">Asian catfish</name>
    <name type="synonym">Macropteronotus magur</name>
    <dbReference type="NCBI Taxonomy" id="1594786"/>
    <lineage>
        <taxon>Eukaryota</taxon>
        <taxon>Metazoa</taxon>
        <taxon>Chordata</taxon>
        <taxon>Craniata</taxon>
        <taxon>Vertebrata</taxon>
        <taxon>Euteleostomi</taxon>
        <taxon>Actinopterygii</taxon>
        <taxon>Neopterygii</taxon>
        <taxon>Teleostei</taxon>
        <taxon>Ostariophysi</taxon>
        <taxon>Siluriformes</taxon>
        <taxon>Clariidae</taxon>
        <taxon>Clarias</taxon>
    </lineage>
</organism>
<evidence type="ECO:0000313" key="2">
    <source>
        <dbReference type="EMBL" id="KAF5906166.1"/>
    </source>
</evidence>
<feature type="compositionally biased region" description="Polar residues" evidence="1">
    <location>
        <begin position="134"/>
        <end position="145"/>
    </location>
</feature>
<dbReference type="PANTHER" id="PTHR48190:SF2">
    <property type="entry name" value="PROGRAMMED CELL DEATH PROTEIN 7"/>
    <property type="match status" value="1"/>
</dbReference>
<comment type="caution">
    <text evidence="2">The sequence shown here is derived from an EMBL/GenBank/DDBJ whole genome shotgun (WGS) entry which is preliminary data.</text>
</comment>
<feature type="region of interest" description="Disordered" evidence="1">
    <location>
        <begin position="1"/>
        <end position="179"/>
    </location>
</feature>
<dbReference type="OrthoDB" id="2289628at2759"/>
<accession>A0A8J4X8Z3</accession>
<dbReference type="InterPro" id="IPR031974">
    <property type="entry name" value="PDCD7"/>
</dbReference>
<dbReference type="AlphaFoldDB" id="A0A8J4X8Z3"/>
<feature type="region of interest" description="Disordered" evidence="1">
    <location>
        <begin position="416"/>
        <end position="437"/>
    </location>
</feature>
<evidence type="ECO:0000256" key="1">
    <source>
        <dbReference type="SAM" id="MobiDB-lite"/>
    </source>
</evidence>
<reference evidence="2" key="1">
    <citation type="submission" date="2020-07" db="EMBL/GenBank/DDBJ databases">
        <title>Clarias magur genome sequencing, assembly and annotation.</title>
        <authorList>
            <person name="Kushwaha B."/>
            <person name="Kumar R."/>
            <person name="Das P."/>
            <person name="Joshi C.G."/>
            <person name="Kumar D."/>
            <person name="Nagpure N.S."/>
            <person name="Pandey M."/>
            <person name="Agarwal S."/>
            <person name="Srivastava S."/>
            <person name="Singh M."/>
            <person name="Sahoo L."/>
            <person name="Jayasankar P."/>
            <person name="Meher P.K."/>
            <person name="Koringa P.G."/>
            <person name="Iquebal M.A."/>
            <person name="Das S.P."/>
            <person name="Bit A."/>
            <person name="Patnaik S."/>
            <person name="Patel N."/>
            <person name="Shah T.M."/>
            <person name="Hinsu A."/>
            <person name="Jena J.K."/>
        </authorList>
    </citation>
    <scope>NUCLEOTIDE SEQUENCE</scope>
    <source>
        <strain evidence="2">CIFAMagur01</strain>
        <tissue evidence="2">Testis</tissue>
    </source>
</reference>
<dbReference type="PANTHER" id="PTHR48190">
    <property type="entry name" value="PROGRAMMED CELL DEATH PROTEIN 7"/>
    <property type="match status" value="1"/>
</dbReference>
<feature type="non-terminal residue" evidence="2">
    <location>
        <position position="1"/>
    </location>
</feature>
<dbReference type="GO" id="GO:0005689">
    <property type="term" value="C:U12-type spliceosomal complex"/>
    <property type="evidence" value="ECO:0007669"/>
    <property type="project" value="TreeGrafter"/>
</dbReference>
<name>A0A8J4X8Z3_CLAMG</name>
<keyword evidence="3" id="KW-1185">Reference proteome</keyword>
<proteinExistence type="predicted"/>
<feature type="compositionally biased region" description="Pro residues" evidence="1">
    <location>
        <begin position="48"/>
        <end position="66"/>
    </location>
</feature>
<dbReference type="InterPro" id="IPR052831">
    <property type="entry name" value="Apoptosis_promoter"/>
</dbReference>
<dbReference type="Proteomes" id="UP000727407">
    <property type="component" value="Unassembled WGS sequence"/>
</dbReference>
<evidence type="ECO:0000313" key="3">
    <source>
        <dbReference type="Proteomes" id="UP000727407"/>
    </source>
</evidence>
<protein>
    <submittedName>
        <fullName evidence="2">Programmed cell death protein 7</fullName>
    </submittedName>
</protein>
<dbReference type="Pfam" id="PF16021">
    <property type="entry name" value="PDCD7"/>
    <property type="match status" value="1"/>
</dbReference>
<sequence>MDNSQQCRYAGASQHPPVRAPSLVPRADFLAAPPPESWGAYPQHQAHPVPPGTWTPFPRAPGPPQHGSPHIYPNPAFDPSRPPPGYFHQSPKPTSNLKPEDPPRLHPPENYHRGHLDRSTSFSNPAAPTLYQPGFQSNTSTTLPHTYSAEHHHKLNHPSQAPPDYKIRNQPGEDAWQRNQDEQWINAFLRRRRKVAPSPVKLSPPRQSVSHFREELYTAVKMLSELSEVCQTLKNNLENESAWTDSYARAAALKSSLEESMKMLNDPDRVDVVKKKLARIKKKRARLRRKKAEHEEEKREQEARAAEKEAAIDKRLMKKIQEIEEKNRERELKMAADSVLSEVRKKQADAKRMLDILKALEKLRKLRKEAASRKGMFPEKESDEVFEGHLTRLRTLIRKRTAVYGAEEKALRVMLEGEQEEERKRDHEKRQKKERDKLLQRKREINIMLFGAELPLDHPLQPYQEYYTQAESSLPALIQI</sequence>
<feature type="region of interest" description="Disordered" evidence="1">
    <location>
        <begin position="285"/>
        <end position="308"/>
    </location>
</feature>
<feature type="compositionally biased region" description="Basic and acidic residues" evidence="1">
    <location>
        <begin position="98"/>
        <end position="118"/>
    </location>
</feature>